<organism evidence="3 4">
    <name type="scientific">Viridothelium virens</name>
    <name type="common">Speckled blister lichen</name>
    <name type="synonym">Trypethelium virens</name>
    <dbReference type="NCBI Taxonomy" id="1048519"/>
    <lineage>
        <taxon>Eukaryota</taxon>
        <taxon>Fungi</taxon>
        <taxon>Dikarya</taxon>
        <taxon>Ascomycota</taxon>
        <taxon>Pezizomycotina</taxon>
        <taxon>Dothideomycetes</taxon>
        <taxon>Dothideomycetes incertae sedis</taxon>
        <taxon>Trypetheliales</taxon>
        <taxon>Trypetheliaceae</taxon>
        <taxon>Viridothelium</taxon>
    </lineage>
</organism>
<dbReference type="OrthoDB" id="37659at2759"/>
<reference evidence="3" key="1">
    <citation type="journal article" date="2020" name="Stud. Mycol.">
        <title>101 Dothideomycetes genomes: a test case for predicting lifestyles and emergence of pathogens.</title>
        <authorList>
            <person name="Haridas S."/>
            <person name="Albert R."/>
            <person name="Binder M."/>
            <person name="Bloem J."/>
            <person name="Labutti K."/>
            <person name="Salamov A."/>
            <person name="Andreopoulos B."/>
            <person name="Baker S."/>
            <person name="Barry K."/>
            <person name="Bills G."/>
            <person name="Bluhm B."/>
            <person name="Cannon C."/>
            <person name="Castanera R."/>
            <person name="Culley D."/>
            <person name="Daum C."/>
            <person name="Ezra D."/>
            <person name="Gonzalez J."/>
            <person name="Henrissat B."/>
            <person name="Kuo A."/>
            <person name="Liang C."/>
            <person name="Lipzen A."/>
            <person name="Lutzoni F."/>
            <person name="Magnuson J."/>
            <person name="Mondo S."/>
            <person name="Nolan M."/>
            <person name="Ohm R."/>
            <person name="Pangilinan J."/>
            <person name="Park H.-J."/>
            <person name="Ramirez L."/>
            <person name="Alfaro M."/>
            <person name="Sun H."/>
            <person name="Tritt A."/>
            <person name="Yoshinaga Y."/>
            <person name="Zwiers L.-H."/>
            <person name="Turgeon B."/>
            <person name="Goodwin S."/>
            <person name="Spatafora J."/>
            <person name="Crous P."/>
            <person name="Grigoriev I."/>
        </authorList>
    </citation>
    <scope>NUCLEOTIDE SEQUENCE</scope>
    <source>
        <strain evidence="3">Tuck. ex Michener</strain>
    </source>
</reference>
<dbReference type="Proteomes" id="UP000800092">
    <property type="component" value="Unassembled WGS sequence"/>
</dbReference>
<evidence type="ECO:0000313" key="4">
    <source>
        <dbReference type="Proteomes" id="UP000800092"/>
    </source>
</evidence>
<accession>A0A6A6HPZ3</accession>
<keyword evidence="4" id="KW-1185">Reference proteome</keyword>
<gene>
    <name evidence="3" type="ORF">EV356DRAFT_495938</name>
</gene>
<dbReference type="PANTHER" id="PTHR44196">
    <property type="entry name" value="DEHYDROGENASE/REDUCTASE SDR FAMILY MEMBER 7B"/>
    <property type="match status" value="1"/>
</dbReference>
<dbReference type="InterPro" id="IPR002347">
    <property type="entry name" value="SDR_fam"/>
</dbReference>
<keyword evidence="2" id="KW-0560">Oxidoreductase</keyword>
<protein>
    <submittedName>
        <fullName evidence="3">NAD(P)-binding protein</fullName>
    </submittedName>
</protein>
<dbReference type="EMBL" id="ML991771">
    <property type="protein sequence ID" value="KAF2240077.1"/>
    <property type="molecule type" value="Genomic_DNA"/>
</dbReference>
<dbReference type="Pfam" id="PF00106">
    <property type="entry name" value="adh_short"/>
    <property type="match status" value="1"/>
</dbReference>
<evidence type="ECO:0000256" key="2">
    <source>
        <dbReference type="ARBA" id="ARBA00023002"/>
    </source>
</evidence>
<evidence type="ECO:0000313" key="3">
    <source>
        <dbReference type="EMBL" id="KAF2240077.1"/>
    </source>
</evidence>
<dbReference type="GO" id="GO:0016020">
    <property type="term" value="C:membrane"/>
    <property type="evidence" value="ECO:0007669"/>
    <property type="project" value="TreeGrafter"/>
</dbReference>
<dbReference type="AlphaFoldDB" id="A0A6A6HPZ3"/>
<dbReference type="SUPFAM" id="SSF51735">
    <property type="entry name" value="NAD(P)-binding Rossmann-fold domains"/>
    <property type="match status" value="1"/>
</dbReference>
<proteinExistence type="inferred from homology"/>
<dbReference type="InterPro" id="IPR036291">
    <property type="entry name" value="NAD(P)-bd_dom_sf"/>
</dbReference>
<name>A0A6A6HPZ3_VIRVR</name>
<dbReference type="PANTHER" id="PTHR44196:SF1">
    <property type="entry name" value="DEHYDROGENASE_REDUCTASE SDR FAMILY MEMBER 7B"/>
    <property type="match status" value="1"/>
</dbReference>
<evidence type="ECO:0000256" key="1">
    <source>
        <dbReference type="ARBA" id="ARBA00006484"/>
    </source>
</evidence>
<dbReference type="Gene3D" id="3.40.50.720">
    <property type="entry name" value="NAD(P)-binding Rossmann-like Domain"/>
    <property type="match status" value="1"/>
</dbReference>
<sequence>MVASGSSFYMDDTNGPQIDVEDLKAFPKKVAEVTRRFSDIDQIILMAGSGSVFDFKDISSSSDTHIASEIATNVTFPMIASRLIVPFLISRDQPAQIVLVSSGLAFVPFPIYPVYCPAKAAVHYFACTLRGQLADTPITVTELIPPYVDTDFDKNFRAQLMERTGGKLKAMPLDEFTEEAYKGLQDRSDGKPKKEVGVGTAATRAGIWWDAFRPVFEQYGVSTMNS</sequence>
<dbReference type="GO" id="GO:0016491">
    <property type="term" value="F:oxidoreductase activity"/>
    <property type="evidence" value="ECO:0007669"/>
    <property type="project" value="UniProtKB-KW"/>
</dbReference>
<comment type="similarity">
    <text evidence="1">Belongs to the short-chain dehydrogenases/reductases (SDR) family.</text>
</comment>